<reference evidence="3" key="1">
    <citation type="submission" date="2016-10" db="EMBL/GenBank/DDBJ databases">
        <authorList>
            <person name="Varghese N."/>
            <person name="Submissions S."/>
        </authorList>
    </citation>
    <scope>NUCLEOTIDE SEQUENCE [LARGE SCALE GENOMIC DNA]</scope>
    <source>
        <strain evidence="3">SUR2</strain>
    </source>
</reference>
<evidence type="ECO:0000313" key="3">
    <source>
        <dbReference type="Proteomes" id="UP000182034"/>
    </source>
</evidence>
<keyword evidence="3" id="KW-1185">Reference proteome</keyword>
<feature type="chain" id="PRO_5012814795" description="CarboxypepD_reg-like domain-containing protein" evidence="1">
    <location>
        <begin position="20"/>
        <end position="269"/>
    </location>
</feature>
<organism evidence="2 3">
    <name type="scientific">Chryseobacterium limigenitum</name>
    <dbReference type="NCBI Taxonomy" id="1612149"/>
    <lineage>
        <taxon>Bacteria</taxon>
        <taxon>Pseudomonadati</taxon>
        <taxon>Bacteroidota</taxon>
        <taxon>Flavobacteriia</taxon>
        <taxon>Flavobacteriales</taxon>
        <taxon>Weeksellaceae</taxon>
        <taxon>Chryseobacterium group</taxon>
        <taxon>Chryseobacterium</taxon>
    </lineage>
</organism>
<dbReference type="AlphaFoldDB" id="A0A1K2IGE0"/>
<dbReference type="EMBL" id="FPKW01000002">
    <property type="protein sequence ID" value="SFZ91366.1"/>
    <property type="molecule type" value="Genomic_DNA"/>
</dbReference>
<protein>
    <recommendedName>
        <fullName evidence="4">CarboxypepD_reg-like domain-containing protein</fullName>
    </recommendedName>
</protein>
<dbReference type="InterPro" id="IPR008969">
    <property type="entry name" value="CarboxyPept-like_regulatory"/>
</dbReference>
<keyword evidence="1" id="KW-0732">Signal</keyword>
<name>A0A1K2IGE0_9FLAO</name>
<dbReference type="RefSeq" id="WP_072407503.1">
    <property type="nucleotide sequence ID" value="NZ_FPKW01000002.1"/>
</dbReference>
<sequence length="269" mass="30518">MNTCIIRKSLFVIPCFVFADLFSQQKITGKIVDENNISLNSVLIVNISSNKSSHSDPSGQFVIEAQENDEVRFVKDGYYRTDKKITNGNVNIPFNVTLLKAETVIPEVKITYKPTGNLEKDSKYLDGSRKIASLNSSMEKYMKSPLNEALPNNSISKTFQGHDFSVGQVDMVKLIGSAIGLVKKATQPKITKPDYFESRDFINKLKTEMDLEFLKKYGMTEEQIDKFLLYANDTRGLAKKYRKNFNTDTVETELRVAFALYKKTEKIGD</sequence>
<dbReference type="OrthoDB" id="1274238at2"/>
<feature type="signal peptide" evidence="1">
    <location>
        <begin position="1"/>
        <end position="19"/>
    </location>
</feature>
<proteinExistence type="predicted"/>
<accession>A0A1K2IGE0</accession>
<evidence type="ECO:0000256" key="1">
    <source>
        <dbReference type="SAM" id="SignalP"/>
    </source>
</evidence>
<gene>
    <name evidence="2" type="ORF">SAMN05216324_102325</name>
</gene>
<evidence type="ECO:0000313" key="2">
    <source>
        <dbReference type="EMBL" id="SFZ91366.1"/>
    </source>
</evidence>
<dbReference type="STRING" id="1612149.SAMN05216324_102325"/>
<dbReference type="SUPFAM" id="SSF49464">
    <property type="entry name" value="Carboxypeptidase regulatory domain-like"/>
    <property type="match status" value="1"/>
</dbReference>
<evidence type="ECO:0008006" key="4">
    <source>
        <dbReference type="Google" id="ProtNLM"/>
    </source>
</evidence>
<dbReference type="Proteomes" id="UP000182034">
    <property type="component" value="Unassembled WGS sequence"/>
</dbReference>